<accession>A0ABR2YY67</accession>
<keyword evidence="4" id="KW-0539">Nucleus</keyword>
<keyword evidence="7" id="KW-1185">Reference proteome</keyword>
<evidence type="ECO:0000256" key="2">
    <source>
        <dbReference type="ARBA" id="ARBA00004496"/>
    </source>
</evidence>
<protein>
    <recommendedName>
        <fullName evidence="5">CDAN1-interacting nuclease 1</fullName>
    </recommendedName>
</protein>
<proteinExistence type="predicted"/>
<comment type="caution">
    <text evidence="6">The sequence shown here is derived from an EMBL/GenBank/DDBJ whole genome shotgun (WGS) entry which is preliminary data.</text>
</comment>
<dbReference type="EMBL" id="JALJOT010000003">
    <property type="protein sequence ID" value="KAK9916793.1"/>
    <property type="molecule type" value="Genomic_DNA"/>
</dbReference>
<dbReference type="Pfam" id="PF14811">
    <property type="entry name" value="TPD"/>
    <property type="match status" value="1"/>
</dbReference>
<dbReference type="PANTHER" id="PTHR31661">
    <property type="entry name" value="SIMILAR TO CDNA SEQUENCE BC052040"/>
    <property type="match status" value="1"/>
</dbReference>
<reference evidence="6 7" key="1">
    <citation type="journal article" date="2024" name="Nat. Commun.">
        <title>Phylogenomics reveals the evolutionary origins of lichenization in chlorophyte algae.</title>
        <authorList>
            <person name="Puginier C."/>
            <person name="Libourel C."/>
            <person name="Otte J."/>
            <person name="Skaloud P."/>
            <person name="Haon M."/>
            <person name="Grisel S."/>
            <person name="Petersen M."/>
            <person name="Berrin J.G."/>
            <person name="Delaux P.M."/>
            <person name="Dal Grande F."/>
            <person name="Keller J."/>
        </authorList>
    </citation>
    <scope>NUCLEOTIDE SEQUENCE [LARGE SCALE GENOMIC DNA]</scope>
    <source>
        <strain evidence="6 7">SAG 216-7</strain>
    </source>
</reference>
<keyword evidence="3" id="KW-0963">Cytoplasm</keyword>
<evidence type="ECO:0000256" key="3">
    <source>
        <dbReference type="ARBA" id="ARBA00022490"/>
    </source>
</evidence>
<evidence type="ECO:0000256" key="4">
    <source>
        <dbReference type="ARBA" id="ARBA00023242"/>
    </source>
</evidence>
<dbReference type="InterPro" id="IPR029404">
    <property type="entry name" value="CDIN1"/>
</dbReference>
<dbReference type="Proteomes" id="UP001491310">
    <property type="component" value="Unassembled WGS sequence"/>
</dbReference>
<evidence type="ECO:0000313" key="6">
    <source>
        <dbReference type="EMBL" id="KAK9916793.1"/>
    </source>
</evidence>
<dbReference type="PANTHER" id="PTHR31661:SF1">
    <property type="entry name" value="CDAN1-INTERACTING NUCLEASE 1"/>
    <property type="match status" value="1"/>
</dbReference>
<organism evidence="6 7">
    <name type="scientific">Coccomyxa subellipsoidea</name>
    <dbReference type="NCBI Taxonomy" id="248742"/>
    <lineage>
        <taxon>Eukaryota</taxon>
        <taxon>Viridiplantae</taxon>
        <taxon>Chlorophyta</taxon>
        <taxon>core chlorophytes</taxon>
        <taxon>Trebouxiophyceae</taxon>
        <taxon>Trebouxiophyceae incertae sedis</taxon>
        <taxon>Coccomyxaceae</taxon>
        <taxon>Coccomyxa</taxon>
    </lineage>
</organism>
<evidence type="ECO:0000256" key="5">
    <source>
        <dbReference type="ARBA" id="ARBA00023480"/>
    </source>
</evidence>
<name>A0ABR2YY67_9CHLO</name>
<comment type="subcellular location">
    <subcellularLocation>
        <location evidence="2">Cytoplasm</location>
    </subcellularLocation>
    <subcellularLocation>
        <location evidence="1">Nucleus</location>
    </subcellularLocation>
</comment>
<sequence length="255" mass="28915">MGVKKEQTRQEAQVLVIQSHGWVRANIVKLVDRYAAGETLLDLACWAECPPCLLARRLLESIPGLDGRQKSTKVLRNPSILEGLPMDGTTLDQVESLQTLVTRLQVDIIEAAKVDTMYSPQSDIVRHVHGVEYEALLCEKLRNAGIPFFSEDTLRKQGFFKTPDIKLQVPILVCGRVVNWIDSKATFGSRRSHMPQRESQFLKYVNRFGPGAVIYWFGFVDELAEMDPDILLLNRYPPSEQILQLRRLPVLNSAE</sequence>
<evidence type="ECO:0000313" key="7">
    <source>
        <dbReference type="Proteomes" id="UP001491310"/>
    </source>
</evidence>
<gene>
    <name evidence="6" type="ORF">WJX75_007127</name>
</gene>
<evidence type="ECO:0000256" key="1">
    <source>
        <dbReference type="ARBA" id="ARBA00004123"/>
    </source>
</evidence>